<feature type="domain" description="Glycosyltransferase subfamily 4-like N-terminal" evidence="1">
    <location>
        <begin position="13"/>
        <end position="181"/>
    </location>
</feature>
<accession>A0A9X0WI07</accession>
<dbReference type="Proteomes" id="UP001138802">
    <property type="component" value="Unassembled WGS sequence"/>
</dbReference>
<evidence type="ECO:0000259" key="1">
    <source>
        <dbReference type="Pfam" id="PF13439"/>
    </source>
</evidence>
<sequence length="389" mass="42829">MRILHLITGLELGGAEMMLYKLLATLDRTDFDPLVVTLIEPGPMREPIQALGVPVVTLGMRRGLPAPRAMGRLVAVARDFRPDLIQSWMYHADLVAVLTRPLMWPRAGRLPRLVWNIRQSNLDPRSTQRTTRLVARLNALLSHLGPDHILCCSEQALRLHQRLGYRRRRTSVIPNGFDLERFRPDPAAGLALRDSVMVAPDRALIGMVARFDPQKDPRTFLQAAARVRAARPDCRFLLCGPGMDSDNAPLVRWIDQYGLGDALILLGARQDTPRIYAALDLLVSSSAYGEGFPNVIGEAMACAVPCVVTDVGDSARIVADTGITVPPRQPEDLAAAQIRLLDAGGAERVRRGQAARARIAACYDLDGIARRYADLYLSLTSGPPRPRAH</sequence>
<dbReference type="AlphaFoldDB" id="A0A9X0WI07"/>
<name>A0A9X0WI07_9GAMM</name>
<dbReference type="SUPFAM" id="SSF53756">
    <property type="entry name" value="UDP-Glycosyltransferase/glycogen phosphorylase"/>
    <property type="match status" value="1"/>
</dbReference>
<evidence type="ECO:0000313" key="3">
    <source>
        <dbReference type="Proteomes" id="UP001138802"/>
    </source>
</evidence>
<dbReference type="GO" id="GO:0016757">
    <property type="term" value="F:glycosyltransferase activity"/>
    <property type="evidence" value="ECO:0007669"/>
    <property type="project" value="UniProtKB-ARBA"/>
</dbReference>
<keyword evidence="3" id="KW-1185">Reference proteome</keyword>
<proteinExistence type="predicted"/>
<dbReference type="EMBL" id="NRSD01000008">
    <property type="protein sequence ID" value="MBK1644910.1"/>
    <property type="molecule type" value="Genomic_DNA"/>
</dbReference>
<dbReference type="PANTHER" id="PTHR12526">
    <property type="entry name" value="GLYCOSYLTRANSFERASE"/>
    <property type="match status" value="1"/>
</dbReference>
<dbReference type="Pfam" id="PF13439">
    <property type="entry name" value="Glyco_transf_4"/>
    <property type="match status" value="1"/>
</dbReference>
<dbReference type="Gene3D" id="3.40.50.2000">
    <property type="entry name" value="Glycogen Phosphorylase B"/>
    <property type="match status" value="2"/>
</dbReference>
<dbReference type="InterPro" id="IPR028098">
    <property type="entry name" value="Glyco_trans_4-like_N"/>
</dbReference>
<dbReference type="RefSeq" id="WP_200387716.1">
    <property type="nucleotide sequence ID" value="NZ_NRSD01000008.1"/>
</dbReference>
<protein>
    <recommendedName>
        <fullName evidence="1">Glycosyltransferase subfamily 4-like N-terminal domain-containing protein</fullName>
    </recommendedName>
</protein>
<organism evidence="2 3">
    <name type="scientific">Thiocapsa imhoffii</name>
    <dbReference type="NCBI Taxonomy" id="382777"/>
    <lineage>
        <taxon>Bacteria</taxon>
        <taxon>Pseudomonadati</taxon>
        <taxon>Pseudomonadota</taxon>
        <taxon>Gammaproteobacteria</taxon>
        <taxon>Chromatiales</taxon>
        <taxon>Chromatiaceae</taxon>
        <taxon>Thiocapsa</taxon>
    </lineage>
</organism>
<reference evidence="2 3" key="1">
    <citation type="journal article" date="2020" name="Microorganisms">
        <title>Osmotic Adaptation and Compatible Solute Biosynthesis of Phototrophic Bacteria as Revealed from Genome Analyses.</title>
        <authorList>
            <person name="Imhoff J.F."/>
            <person name="Rahn T."/>
            <person name="Kunzel S."/>
            <person name="Keller A."/>
            <person name="Neulinger S.C."/>
        </authorList>
    </citation>
    <scope>NUCLEOTIDE SEQUENCE [LARGE SCALE GENOMIC DNA]</scope>
    <source>
        <strain evidence="2 3">DSM 21303</strain>
    </source>
</reference>
<comment type="caution">
    <text evidence="2">The sequence shown here is derived from an EMBL/GenBank/DDBJ whole genome shotgun (WGS) entry which is preliminary data.</text>
</comment>
<dbReference type="Pfam" id="PF13692">
    <property type="entry name" value="Glyco_trans_1_4"/>
    <property type="match status" value="1"/>
</dbReference>
<dbReference type="PANTHER" id="PTHR12526:SF630">
    <property type="entry name" value="GLYCOSYLTRANSFERASE"/>
    <property type="match status" value="1"/>
</dbReference>
<gene>
    <name evidence="2" type="ORF">CKO25_09655</name>
</gene>
<evidence type="ECO:0000313" key="2">
    <source>
        <dbReference type="EMBL" id="MBK1644910.1"/>
    </source>
</evidence>